<dbReference type="HOGENOM" id="CLU_059771_0_0_1"/>
<dbReference type="UniPathway" id="UPA00988"/>
<dbReference type="GO" id="GO:0002098">
    <property type="term" value="P:tRNA wobble uridine modification"/>
    <property type="evidence" value="ECO:0007669"/>
    <property type="project" value="InterPro"/>
</dbReference>
<evidence type="ECO:0000313" key="4">
    <source>
        <dbReference type="EMBL" id="KEQ74509.1"/>
    </source>
</evidence>
<dbReference type="GO" id="GO:0033588">
    <property type="term" value="C:elongator holoenzyme complex"/>
    <property type="evidence" value="ECO:0007669"/>
    <property type="project" value="InterPro"/>
</dbReference>
<protein>
    <submittedName>
        <fullName evidence="4">Uncharacterized protein</fullName>
    </submittedName>
</protein>
<dbReference type="PANTHER" id="PTHR16184">
    <property type="entry name" value="ELONGATOR COMPLEX PROTEIN 6"/>
    <property type="match status" value="1"/>
</dbReference>
<keyword evidence="5" id="KW-1185">Reference proteome</keyword>
<dbReference type="OrthoDB" id="9995306at2759"/>
<comment type="similarity">
    <text evidence="2">Belongs to the ELP6 family.</text>
</comment>
<dbReference type="EMBL" id="KL584707">
    <property type="protein sequence ID" value="KEQ74509.1"/>
    <property type="molecule type" value="Genomic_DNA"/>
</dbReference>
<accession>A0A074WSD9</accession>
<dbReference type="GeneID" id="25415028"/>
<feature type="compositionally biased region" description="Low complexity" evidence="3">
    <location>
        <begin position="166"/>
        <end position="189"/>
    </location>
</feature>
<dbReference type="RefSeq" id="XP_013428732.1">
    <property type="nucleotide sequence ID" value="XM_013573278.1"/>
</dbReference>
<dbReference type="InterPro" id="IPR027417">
    <property type="entry name" value="P-loop_NTPase"/>
</dbReference>
<organism evidence="4 5">
    <name type="scientific">Aureobasidium namibiae CBS 147.97</name>
    <dbReference type="NCBI Taxonomy" id="1043004"/>
    <lineage>
        <taxon>Eukaryota</taxon>
        <taxon>Fungi</taxon>
        <taxon>Dikarya</taxon>
        <taxon>Ascomycota</taxon>
        <taxon>Pezizomycotina</taxon>
        <taxon>Dothideomycetes</taxon>
        <taxon>Dothideomycetidae</taxon>
        <taxon>Dothideales</taxon>
        <taxon>Saccotheciaceae</taxon>
        <taxon>Aureobasidium</taxon>
    </lineage>
</organism>
<gene>
    <name evidence="4" type="ORF">M436DRAFT_71928</name>
</gene>
<dbReference type="Proteomes" id="UP000027730">
    <property type="component" value="Unassembled WGS sequence"/>
</dbReference>
<evidence type="ECO:0000256" key="3">
    <source>
        <dbReference type="SAM" id="MobiDB-lite"/>
    </source>
</evidence>
<evidence type="ECO:0000256" key="2">
    <source>
        <dbReference type="ARBA" id="ARBA00008837"/>
    </source>
</evidence>
<feature type="region of interest" description="Disordered" evidence="3">
    <location>
        <begin position="128"/>
        <end position="200"/>
    </location>
</feature>
<dbReference type="PANTHER" id="PTHR16184:SF6">
    <property type="entry name" value="ELONGATOR COMPLEX PROTEIN 6"/>
    <property type="match status" value="1"/>
</dbReference>
<comment type="pathway">
    <text evidence="1">tRNA modification; 5-methoxycarbonylmethyl-2-thiouridine-tRNA biosynthesis.</text>
</comment>
<dbReference type="AlphaFoldDB" id="A0A074WSD9"/>
<dbReference type="Gene3D" id="3.40.50.300">
    <property type="entry name" value="P-loop containing nucleotide triphosphate hydrolases"/>
    <property type="match status" value="1"/>
</dbReference>
<name>A0A074WSD9_9PEZI</name>
<proteinExistence type="inferred from homology"/>
<evidence type="ECO:0000313" key="5">
    <source>
        <dbReference type="Proteomes" id="UP000027730"/>
    </source>
</evidence>
<reference evidence="4 5" key="1">
    <citation type="journal article" date="2014" name="BMC Genomics">
        <title>Genome sequencing of four Aureobasidium pullulans varieties: biotechnological potential, stress tolerance, and description of new species.</title>
        <authorList>
            <person name="Gostin Ar C."/>
            <person name="Ohm R.A."/>
            <person name="Kogej T."/>
            <person name="Sonjak S."/>
            <person name="Turk M."/>
            <person name="Zajc J."/>
            <person name="Zalar P."/>
            <person name="Grube M."/>
            <person name="Sun H."/>
            <person name="Han J."/>
            <person name="Sharma A."/>
            <person name="Chiniquy J."/>
            <person name="Ngan C.Y."/>
            <person name="Lipzen A."/>
            <person name="Barry K."/>
            <person name="Grigoriev I.V."/>
            <person name="Gunde-Cimerman N."/>
        </authorList>
    </citation>
    <scope>NUCLEOTIDE SEQUENCE [LARGE SCALE GENOMIC DNA]</scope>
    <source>
        <strain evidence="4 5">CBS 147.97</strain>
    </source>
</reference>
<dbReference type="InterPro" id="IPR018627">
    <property type="entry name" value="ELP6"/>
</dbReference>
<evidence type="ECO:0000256" key="1">
    <source>
        <dbReference type="ARBA" id="ARBA00005043"/>
    </source>
</evidence>
<sequence>MSTRNRTPPLLEPYLHLPPAGSQLLLTGVLDSTPNWLVTRLLRSALTSNSESESPEEKDVTVVLVSWLRDYDFWKNEVRRGAGVDLARLAQQDKFVFVDGLTHLFPVNATSSAITAAPLAQQSIQPVQRSLPARNTPASPLPSRGGPLPSRGPIPSRGPPVHTPAPSQSQPQVSGQQTQPQIQQQQQPSKTTHLKDASTSSTHSALTTLLSALQSSHPNRKIHLILDSPTLLLSTTATPSASALSSLLLSLRSLVTTSTLITQADSPFLSAALPDTSHQSTPLEAAHAAFVVQQAHVSKWVLSLRPLDTGKARDVSGVIRVSRGGAWDDDDEEKEKEQQKELEALYFVQSDGGVRVFERGEASVG</sequence>
<feature type="compositionally biased region" description="Pro residues" evidence="3">
    <location>
        <begin position="150"/>
        <end position="163"/>
    </location>
</feature>